<name>A0A5B7EFH5_PORTR</name>
<comment type="caution">
    <text evidence="2">The sequence shown here is derived from an EMBL/GenBank/DDBJ whole genome shotgun (WGS) entry which is preliminary data.</text>
</comment>
<proteinExistence type="predicted"/>
<dbReference type="Proteomes" id="UP000324222">
    <property type="component" value="Unassembled WGS sequence"/>
</dbReference>
<evidence type="ECO:0000313" key="3">
    <source>
        <dbReference type="Proteomes" id="UP000324222"/>
    </source>
</evidence>
<sequence length="173" mass="18800">MNPVELETSDLPRPHIHRLTVPFNHSVVVKLTLTSWNSEVVGLTAGAGARMSSSTSRSFWALRALLRRSKYCLANSLTSLLSPRFTPLSEVVCLGNILSEQLLHHVTLILVLLLADPAACAVVVLWCPCWSTTSVVVVVLVRVVGFGGGPSTCWLGFVGLWVVPESSLKYGQY</sequence>
<keyword evidence="1" id="KW-1133">Transmembrane helix</keyword>
<keyword evidence="1" id="KW-0812">Transmembrane</keyword>
<feature type="transmembrane region" description="Helical" evidence="1">
    <location>
        <begin position="102"/>
        <end position="127"/>
    </location>
</feature>
<dbReference type="EMBL" id="VSRR010002746">
    <property type="protein sequence ID" value="MPC33031.1"/>
    <property type="molecule type" value="Genomic_DNA"/>
</dbReference>
<organism evidence="2 3">
    <name type="scientific">Portunus trituberculatus</name>
    <name type="common">Swimming crab</name>
    <name type="synonym">Neptunus trituberculatus</name>
    <dbReference type="NCBI Taxonomy" id="210409"/>
    <lineage>
        <taxon>Eukaryota</taxon>
        <taxon>Metazoa</taxon>
        <taxon>Ecdysozoa</taxon>
        <taxon>Arthropoda</taxon>
        <taxon>Crustacea</taxon>
        <taxon>Multicrustacea</taxon>
        <taxon>Malacostraca</taxon>
        <taxon>Eumalacostraca</taxon>
        <taxon>Eucarida</taxon>
        <taxon>Decapoda</taxon>
        <taxon>Pleocyemata</taxon>
        <taxon>Brachyura</taxon>
        <taxon>Eubrachyura</taxon>
        <taxon>Portunoidea</taxon>
        <taxon>Portunidae</taxon>
        <taxon>Portuninae</taxon>
        <taxon>Portunus</taxon>
    </lineage>
</organism>
<evidence type="ECO:0000256" key="1">
    <source>
        <dbReference type="SAM" id="Phobius"/>
    </source>
</evidence>
<dbReference type="AlphaFoldDB" id="A0A5B7EFH5"/>
<protein>
    <submittedName>
        <fullName evidence="2">Uncharacterized protein</fullName>
    </submittedName>
</protein>
<keyword evidence="3" id="KW-1185">Reference proteome</keyword>
<gene>
    <name evidence="2" type="ORF">E2C01_026369</name>
</gene>
<keyword evidence="1" id="KW-0472">Membrane</keyword>
<reference evidence="2 3" key="1">
    <citation type="submission" date="2019-05" db="EMBL/GenBank/DDBJ databases">
        <title>Another draft genome of Portunus trituberculatus and its Hox gene families provides insights of decapod evolution.</title>
        <authorList>
            <person name="Jeong J.-H."/>
            <person name="Song I."/>
            <person name="Kim S."/>
            <person name="Choi T."/>
            <person name="Kim D."/>
            <person name="Ryu S."/>
            <person name="Kim W."/>
        </authorList>
    </citation>
    <scope>NUCLEOTIDE SEQUENCE [LARGE SCALE GENOMIC DNA]</scope>
    <source>
        <tissue evidence="2">Muscle</tissue>
    </source>
</reference>
<feature type="transmembrane region" description="Helical" evidence="1">
    <location>
        <begin position="139"/>
        <end position="163"/>
    </location>
</feature>
<evidence type="ECO:0000313" key="2">
    <source>
        <dbReference type="EMBL" id="MPC33031.1"/>
    </source>
</evidence>
<accession>A0A5B7EFH5</accession>